<organism evidence="2 3">
    <name type="scientific">Plectus sambesii</name>
    <dbReference type="NCBI Taxonomy" id="2011161"/>
    <lineage>
        <taxon>Eukaryota</taxon>
        <taxon>Metazoa</taxon>
        <taxon>Ecdysozoa</taxon>
        <taxon>Nematoda</taxon>
        <taxon>Chromadorea</taxon>
        <taxon>Plectida</taxon>
        <taxon>Plectina</taxon>
        <taxon>Plectoidea</taxon>
        <taxon>Plectidae</taxon>
        <taxon>Plectus</taxon>
    </lineage>
</organism>
<reference evidence="3" key="1">
    <citation type="submission" date="2022-11" db="UniProtKB">
        <authorList>
            <consortium name="WormBaseParasite"/>
        </authorList>
    </citation>
    <scope>IDENTIFICATION</scope>
</reference>
<accession>A0A914VM63</accession>
<evidence type="ECO:0000313" key="2">
    <source>
        <dbReference type="Proteomes" id="UP000887566"/>
    </source>
</evidence>
<keyword evidence="2" id="KW-1185">Reference proteome</keyword>
<evidence type="ECO:0000256" key="1">
    <source>
        <dbReference type="SAM" id="MobiDB-lite"/>
    </source>
</evidence>
<dbReference type="Proteomes" id="UP000887566">
    <property type="component" value="Unplaced"/>
</dbReference>
<feature type="region of interest" description="Disordered" evidence="1">
    <location>
        <begin position="1"/>
        <end position="21"/>
    </location>
</feature>
<dbReference type="WBParaSite" id="PSAMB.scaffold2217size24537.g17026.t1">
    <property type="protein sequence ID" value="PSAMB.scaffold2217size24537.g17026.t1"/>
    <property type="gene ID" value="PSAMB.scaffold2217size24537.g17026"/>
</dbReference>
<dbReference type="AlphaFoldDB" id="A0A914VM63"/>
<feature type="compositionally biased region" description="Basic and acidic residues" evidence="1">
    <location>
        <begin position="9"/>
        <end position="21"/>
    </location>
</feature>
<protein>
    <submittedName>
        <fullName evidence="3">Uncharacterized protein</fullName>
    </submittedName>
</protein>
<name>A0A914VM63_9BILA</name>
<sequence>MHFINHPRYSGDEDHKRDERSNAPYELPEVWELIRLVQPLAWDLTSSSSSNISNGNQSAAFSSLLDKEIFNSSRTALRVAEDAVLNGKTGKLNIA</sequence>
<evidence type="ECO:0000313" key="3">
    <source>
        <dbReference type="WBParaSite" id="PSAMB.scaffold2217size24537.g17026.t1"/>
    </source>
</evidence>
<proteinExistence type="predicted"/>